<comment type="caution">
    <text evidence="2">The sequence shown here is derived from an EMBL/GenBank/DDBJ whole genome shotgun (WGS) entry which is preliminary data.</text>
</comment>
<protein>
    <recommendedName>
        <fullName evidence="4">Phage holin family protein</fullName>
    </recommendedName>
</protein>
<feature type="transmembrane region" description="Helical" evidence="1">
    <location>
        <begin position="49"/>
        <end position="77"/>
    </location>
</feature>
<accession>A0A1F5YUM5</accession>
<dbReference type="Proteomes" id="UP000178448">
    <property type="component" value="Unassembled WGS sequence"/>
</dbReference>
<evidence type="ECO:0000313" key="2">
    <source>
        <dbReference type="EMBL" id="OGG03783.1"/>
    </source>
</evidence>
<name>A0A1F5YUM5_9BACT</name>
<keyword evidence="1" id="KW-1133">Transmembrane helix</keyword>
<dbReference type="PANTHER" id="PTHR37309:SF1">
    <property type="entry name" value="SLR0284 PROTEIN"/>
    <property type="match status" value="1"/>
</dbReference>
<proteinExistence type="predicted"/>
<dbReference type="AlphaFoldDB" id="A0A1F5YUM5"/>
<dbReference type="EMBL" id="MFJD01000006">
    <property type="protein sequence ID" value="OGG03783.1"/>
    <property type="molecule type" value="Genomic_DNA"/>
</dbReference>
<evidence type="ECO:0008006" key="4">
    <source>
        <dbReference type="Google" id="ProtNLM"/>
    </source>
</evidence>
<keyword evidence="1" id="KW-0472">Membrane</keyword>
<evidence type="ECO:0000256" key="1">
    <source>
        <dbReference type="SAM" id="Phobius"/>
    </source>
</evidence>
<feature type="transmembrane region" description="Helical" evidence="1">
    <location>
        <begin position="89"/>
        <end position="106"/>
    </location>
</feature>
<dbReference type="Pfam" id="PF04020">
    <property type="entry name" value="Phage_holin_4_2"/>
    <property type="match status" value="1"/>
</dbReference>
<reference evidence="2 3" key="1">
    <citation type="journal article" date="2016" name="Nat. Commun.">
        <title>Thousands of microbial genomes shed light on interconnected biogeochemical processes in an aquifer system.</title>
        <authorList>
            <person name="Anantharaman K."/>
            <person name="Brown C.T."/>
            <person name="Hug L.A."/>
            <person name="Sharon I."/>
            <person name="Castelle C.J."/>
            <person name="Probst A.J."/>
            <person name="Thomas B.C."/>
            <person name="Singh A."/>
            <person name="Wilkins M.J."/>
            <person name="Karaoz U."/>
            <person name="Brodie E.L."/>
            <person name="Williams K.H."/>
            <person name="Hubbard S.S."/>
            <person name="Banfield J.F."/>
        </authorList>
    </citation>
    <scope>NUCLEOTIDE SEQUENCE [LARGE SCALE GENOMIC DNA]</scope>
</reference>
<dbReference type="STRING" id="1798374.A2Z33_04830"/>
<gene>
    <name evidence="2" type="ORF">A2Z33_04830</name>
</gene>
<dbReference type="PANTHER" id="PTHR37309">
    <property type="entry name" value="SLR0284 PROTEIN"/>
    <property type="match status" value="1"/>
</dbReference>
<feature type="transmembrane region" description="Helical" evidence="1">
    <location>
        <begin position="12"/>
        <end position="42"/>
    </location>
</feature>
<keyword evidence="1" id="KW-0812">Transmembrane</keyword>
<sequence>MKILANWLLDSLMLLVISLILPGFQIRSLAAALFAVIGIGLVNTLIKPLVLLVTLPLTFLTFGLFIFVINALMFLIVSRIVPGFDIDSVWTAVLGALLYSLLTSLYRR</sequence>
<dbReference type="InterPro" id="IPR007165">
    <property type="entry name" value="Phage_holin_4_2"/>
</dbReference>
<evidence type="ECO:0000313" key="3">
    <source>
        <dbReference type="Proteomes" id="UP000178448"/>
    </source>
</evidence>
<organism evidence="2 3">
    <name type="scientific">Candidatus Gottesmanbacteria bacterium RBG_16_52_11</name>
    <dbReference type="NCBI Taxonomy" id="1798374"/>
    <lineage>
        <taxon>Bacteria</taxon>
        <taxon>Candidatus Gottesmaniibacteriota</taxon>
    </lineage>
</organism>